<evidence type="ECO:0000256" key="6">
    <source>
        <dbReference type="ARBA" id="ARBA00022989"/>
    </source>
</evidence>
<evidence type="ECO:0000256" key="12">
    <source>
        <dbReference type="SAM" id="Phobius"/>
    </source>
</evidence>
<evidence type="ECO:0000313" key="13">
    <source>
        <dbReference type="EMBL" id="GBM51470.1"/>
    </source>
</evidence>
<dbReference type="InterPro" id="IPR038377">
    <property type="entry name" value="Na/Glc_symporter_sf"/>
</dbReference>
<evidence type="ECO:0000256" key="4">
    <source>
        <dbReference type="ARBA" id="ARBA00022475"/>
    </source>
</evidence>
<feature type="transmembrane region" description="Helical" evidence="12">
    <location>
        <begin position="169"/>
        <end position="192"/>
    </location>
</feature>
<evidence type="ECO:0000256" key="10">
    <source>
        <dbReference type="ARBA" id="ARBA00023201"/>
    </source>
</evidence>
<dbReference type="Gene3D" id="1.20.1730.10">
    <property type="entry name" value="Sodium/glucose cotransporter"/>
    <property type="match status" value="1"/>
</dbReference>
<feature type="transmembrane region" description="Helical" evidence="12">
    <location>
        <begin position="91"/>
        <end position="110"/>
    </location>
</feature>
<dbReference type="PANTHER" id="PTHR42985">
    <property type="entry name" value="SODIUM-COUPLED MONOCARBOXYLATE TRANSPORTER"/>
    <property type="match status" value="1"/>
</dbReference>
<keyword evidence="7" id="KW-0915">Sodium</keyword>
<keyword evidence="8" id="KW-0406">Ion transport</keyword>
<dbReference type="PANTHER" id="PTHR42985:SF40">
    <property type="entry name" value="LD47995P-RELATED"/>
    <property type="match status" value="1"/>
</dbReference>
<evidence type="ECO:0000256" key="3">
    <source>
        <dbReference type="ARBA" id="ARBA00022448"/>
    </source>
</evidence>
<dbReference type="GO" id="GO:0015293">
    <property type="term" value="F:symporter activity"/>
    <property type="evidence" value="ECO:0007669"/>
    <property type="project" value="TreeGrafter"/>
</dbReference>
<evidence type="ECO:0000313" key="14">
    <source>
        <dbReference type="Proteomes" id="UP000499080"/>
    </source>
</evidence>
<keyword evidence="9 12" id="KW-0472">Membrane</keyword>
<organism evidence="13 14">
    <name type="scientific">Araneus ventricosus</name>
    <name type="common">Orbweaver spider</name>
    <name type="synonym">Epeira ventricosa</name>
    <dbReference type="NCBI Taxonomy" id="182803"/>
    <lineage>
        <taxon>Eukaryota</taxon>
        <taxon>Metazoa</taxon>
        <taxon>Ecdysozoa</taxon>
        <taxon>Arthropoda</taxon>
        <taxon>Chelicerata</taxon>
        <taxon>Arachnida</taxon>
        <taxon>Araneae</taxon>
        <taxon>Araneomorphae</taxon>
        <taxon>Entelegynae</taxon>
        <taxon>Araneoidea</taxon>
        <taxon>Araneidae</taxon>
        <taxon>Araneus</taxon>
    </lineage>
</organism>
<dbReference type="GO" id="GO:0006814">
    <property type="term" value="P:sodium ion transport"/>
    <property type="evidence" value="ECO:0007669"/>
    <property type="project" value="UniProtKB-KW"/>
</dbReference>
<evidence type="ECO:0000256" key="5">
    <source>
        <dbReference type="ARBA" id="ARBA00022692"/>
    </source>
</evidence>
<evidence type="ECO:0000256" key="7">
    <source>
        <dbReference type="ARBA" id="ARBA00023053"/>
    </source>
</evidence>
<dbReference type="AlphaFoldDB" id="A0A4Y2GCZ1"/>
<evidence type="ECO:0000256" key="8">
    <source>
        <dbReference type="ARBA" id="ARBA00023065"/>
    </source>
</evidence>
<accession>A0A4Y2GCZ1</accession>
<feature type="transmembrane region" description="Helical" evidence="12">
    <location>
        <begin position="7"/>
        <end position="30"/>
    </location>
</feature>
<name>A0A4Y2GCZ1_ARAVE</name>
<reference evidence="13 14" key="1">
    <citation type="journal article" date="2019" name="Sci. Rep.">
        <title>Orb-weaving spider Araneus ventricosus genome elucidates the spidroin gene catalogue.</title>
        <authorList>
            <person name="Kono N."/>
            <person name="Nakamura H."/>
            <person name="Ohtoshi R."/>
            <person name="Moran D.A.P."/>
            <person name="Shinohara A."/>
            <person name="Yoshida Y."/>
            <person name="Fujiwara M."/>
            <person name="Mori M."/>
            <person name="Tomita M."/>
            <person name="Arakawa K."/>
        </authorList>
    </citation>
    <scope>NUCLEOTIDE SEQUENCE [LARGE SCALE GENOMIC DNA]</scope>
</reference>
<keyword evidence="3" id="KW-0813">Transport</keyword>
<dbReference type="OrthoDB" id="6132759at2759"/>
<dbReference type="PROSITE" id="PS50283">
    <property type="entry name" value="NA_SOLUT_SYMP_3"/>
    <property type="match status" value="1"/>
</dbReference>
<keyword evidence="6 12" id="KW-1133">Transmembrane helix</keyword>
<feature type="transmembrane region" description="Helical" evidence="12">
    <location>
        <begin position="204"/>
        <end position="224"/>
    </location>
</feature>
<feature type="transmembrane region" description="Helical" evidence="12">
    <location>
        <begin position="125"/>
        <end position="148"/>
    </location>
</feature>
<evidence type="ECO:0000256" key="2">
    <source>
        <dbReference type="ARBA" id="ARBA00006434"/>
    </source>
</evidence>
<dbReference type="Proteomes" id="UP000499080">
    <property type="component" value="Unassembled WGS sequence"/>
</dbReference>
<keyword evidence="4" id="KW-1003">Cell membrane</keyword>
<gene>
    <name evidence="13" type="primary">CG32669_0</name>
    <name evidence="13" type="ORF">AVEN_197031_1</name>
</gene>
<sequence length="269" mass="29951">MDLFSSLWVPSCYCLCLPAFISVMELLPFISKHLVLTVLENIMHKEALGGWDYVTIALTMIISVLIGLYFRFTGNRQSTTTEFLMAGRNMGRLPVVFSLVVTKLSAIAIVGEPTDVYLYGTQRCIGFFFIFVGSAVTAYVFLPVYFAVGASTIYEYLEHRFGRKTRRAISFFCYIQTLLNMSIVIYTPAIALSAVTEINPESSLVLIGGVCILFSTLGGLKAVMWADVFQAVMMYACLIVLLSKCLYEAGGFTEVYRAAHDGGRMDFFK</sequence>
<evidence type="ECO:0000256" key="9">
    <source>
        <dbReference type="ARBA" id="ARBA00023136"/>
    </source>
</evidence>
<evidence type="ECO:0000256" key="1">
    <source>
        <dbReference type="ARBA" id="ARBA00004651"/>
    </source>
</evidence>
<dbReference type="EMBL" id="BGPR01001338">
    <property type="protein sequence ID" value="GBM51470.1"/>
    <property type="molecule type" value="Genomic_DNA"/>
</dbReference>
<comment type="subcellular location">
    <subcellularLocation>
        <location evidence="1">Cell membrane</location>
        <topology evidence="1">Multi-pass membrane protein</topology>
    </subcellularLocation>
</comment>
<dbReference type="InterPro" id="IPR051163">
    <property type="entry name" value="Sodium:Solute_Symporter_SSF"/>
</dbReference>
<proteinExistence type="inferred from homology"/>
<keyword evidence="5 12" id="KW-0812">Transmembrane</keyword>
<dbReference type="Pfam" id="PF00474">
    <property type="entry name" value="SSF"/>
    <property type="match status" value="1"/>
</dbReference>
<comment type="caution">
    <text evidence="13">The sequence shown here is derived from an EMBL/GenBank/DDBJ whole genome shotgun (WGS) entry which is preliminary data.</text>
</comment>
<protein>
    <submittedName>
        <fullName evidence="13">Sodium-dependent multivitamin transporter</fullName>
    </submittedName>
</protein>
<evidence type="ECO:0000256" key="11">
    <source>
        <dbReference type="RuleBase" id="RU362091"/>
    </source>
</evidence>
<keyword evidence="10" id="KW-0739">Sodium transport</keyword>
<dbReference type="InterPro" id="IPR001734">
    <property type="entry name" value="Na/solute_symporter"/>
</dbReference>
<dbReference type="GO" id="GO:0005886">
    <property type="term" value="C:plasma membrane"/>
    <property type="evidence" value="ECO:0007669"/>
    <property type="project" value="UniProtKB-SubCell"/>
</dbReference>
<feature type="transmembrane region" description="Helical" evidence="12">
    <location>
        <begin position="50"/>
        <end position="70"/>
    </location>
</feature>
<keyword evidence="14" id="KW-1185">Reference proteome</keyword>
<comment type="similarity">
    <text evidence="2 11">Belongs to the sodium:solute symporter (SSF) (TC 2.A.21) family.</text>
</comment>